<accession>W1NG82</accession>
<dbReference type="SUPFAM" id="SSF52279">
    <property type="entry name" value="Beta-D-glucan exohydrolase, C-terminal domain"/>
    <property type="match status" value="1"/>
</dbReference>
<dbReference type="InterPro" id="IPR001764">
    <property type="entry name" value="Glyco_hydro_3_N"/>
</dbReference>
<dbReference type="Pfam" id="PF00933">
    <property type="entry name" value="Glyco_hydro_3"/>
    <property type="match status" value="1"/>
</dbReference>
<dbReference type="PANTHER" id="PTHR42721:SF3">
    <property type="entry name" value="BETA-D-XYLOSIDASE 5-RELATED"/>
    <property type="match status" value="1"/>
</dbReference>
<keyword evidence="5" id="KW-0378">Hydrolase</keyword>
<dbReference type="Gramene" id="ERM94189">
    <property type="protein sequence ID" value="ERM94189"/>
    <property type="gene ID" value="AMTR_s00010p00188970"/>
</dbReference>
<comment type="similarity">
    <text evidence="2">Belongs to the glycosyl hydrolase 3 family.</text>
</comment>
<evidence type="ECO:0000256" key="4">
    <source>
        <dbReference type="ARBA" id="ARBA00022729"/>
    </source>
</evidence>
<dbReference type="InterPro" id="IPR036881">
    <property type="entry name" value="Glyco_hydro_3_C_sf"/>
</dbReference>
<evidence type="ECO:0000256" key="8">
    <source>
        <dbReference type="SAM" id="SignalP"/>
    </source>
</evidence>
<keyword evidence="3" id="KW-0964">Secreted</keyword>
<dbReference type="GO" id="GO:0005576">
    <property type="term" value="C:extracellular region"/>
    <property type="evidence" value="ECO:0007669"/>
    <property type="project" value="UniProtKB-SubCell"/>
</dbReference>
<reference evidence="11" key="1">
    <citation type="journal article" date="2013" name="Science">
        <title>The Amborella genome and the evolution of flowering plants.</title>
        <authorList>
            <consortium name="Amborella Genome Project"/>
        </authorList>
    </citation>
    <scope>NUCLEOTIDE SEQUENCE [LARGE SCALE GENOMIC DNA]</scope>
</reference>
<evidence type="ECO:0000256" key="1">
    <source>
        <dbReference type="ARBA" id="ARBA00004613"/>
    </source>
</evidence>
<dbReference type="InterPro" id="IPR026891">
    <property type="entry name" value="Fn3-like"/>
</dbReference>
<dbReference type="GO" id="GO:0045493">
    <property type="term" value="P:xylan catabolic process"/>
    <property type="evidence" value="ECO:0000318"/>
    <property type="project" value="GO_Central"/>
</dbReference>
<dbReference type="Pfam" id="PF01915">
    <property type="entry name" value="Glyco_hydro_3_C"/>
    <property type="match status" value="1"/>
</dbReference>
<dbReference type="PRINTS" id="PR00133">
    <property type="entry name" value="GLHYDRLASE3"/>
</dbReference>
<evidence type="ECO:0000313" key="10">
    <source>
        <dbReference type="EMBL" id="ERM94189.1"/>
    </source>
</evidence>
<dbReference type="SUPFAM" id="SSF51445">
    <property type="entry name" value="(Trans)glycosidases"/>
    <property type="match status" value="1"/>
</dbReference>
<dbReference type="InterPro" id="IPR036962">
    <property type="entry name" value="Glyco_hydro_3_N_sf"/>
</dbReference>
<dbReference type="OMA" id="IGFWAND"/>
<proteinExistence type="inferred from homology"/>
<evidence type="ECO:0000256" key="6">
    <source>
        <dbReference type="ARBA" id="ARBA00023180"/>
    </source>
</evidence>
<dbReference type="OrthoDB" id="47059at2759"/>
<dbReference type="PANTHER" id="PTHR42721">
    <property type="entry name" value="SUGAR HYDROLASE-RELATED"/>
    <property type="match status" value="1"/>
</dbReference>
<feature type="domain" description="Fibronectin type III-like" evidence="9">
    <location>
        <begin position="701"/>
        <end position="771"/>
    </location>
</feature>
<dbReference type="Proteomes" id="UP000017836">
    <property type="component" value="Unassembled WGS sequence"/>
</dbReference>
<dbReference type="GO" id="GO:0031222">
    <property type="term" value="P:arabinan catabolic process"/>
    <property type="evidence" value="ECO:0000318"/>
    <property type="project" value="GO_Central"/>
</dbReference>
<dbReference type="GO" id="GO:0009044">
    <property type="term" value="F:xylan 1,4-beta-xylosidase activity"/>
    <property type="evidence" value="ECO:0000318"/>
    <property type="project" value="GO_Central"/>
</dbReference>
<name>W1NG82_AMBTC</name>
<keyword evidence="7" id="KW-0326">Glycosidase</keyword>
<keyword evidence="6" id="KW-0325">Glycoprotein</keyword>
<dbReference type="InterPro" id="IPR002772">
    <property type="entry name" value="Glyco_hydro_3_C"/>
</dbReference>
<dbReference type="Gene3D" id="3.40.50.1700">
    <property type="entry name" value="Glycoside hydrolase family 3 C-terminal domain"/>
    <property type="match status" value="1"/>
</dbReference>
<dbReference type="HOGENOM" id="CLU_004542_5_3_1"/>
<dbReference type="AlphaFoldDB" id="W1NG82"/>
<dbReference type="Gene3D" id="2.60.40.10">
    <property type="entry name" value="Immunoglobulins"/>
    <property type="match status" value="1"/>
</dbReference>
<keyword evidence="11" id="KW-1185">Reference proteome</keyword>
<evidence type="ECO:0000259" key="9">
    <source>
        <dbReference type="SMART" id="SM01217"/>
    </source>
</evidence>
<feature type="chain" id="PRO_5004806630" description="Fibronectin type III-like domain-containing protein" evidence="8">
    <location>
        <begin position="26"/>
        <end position="778"/>
    </location>
</feature>
<dbReference type="Pfam" id="PF14310">
    <property type="entry name" value="Fn3-like"/>
    <property type="match status" value="1"/>
</dbReference>
<dbReference type="InterPro" id="IPR017853">
    <property type="entry name" value="GH"/>
</dbReference>
<organism evidence="10 11">
    <name type="scientific">Amborella trichopoda</name>
    <dbReference type="NCBI Taxonomy" id="13333"/>
    <lineage>
        <taxon>Eukaryota</taxon>
        <taxon>Viridiplantae</taxon>
        <taxon>Streptophyta</taxon>
        <taxon>Embryophyta</taxon>
        <taxon>Tracheophyta</taxon>
        <taxon>Spermatophyta</taxon>
        <taxon>Magnoliopsida</taxon>
        <taxon>Amborellales</taxon>
        <taxon>Amborellaceae</taxon>
        <taxon>Amborella</taxon>
    </lineage>
</organism>
<feature type="signal peptide" evidence="8">
    <location>
        <begin position="1"/>
        <end position="25"/>
    </location>
</feature>
<keyword evidence="4 8" id="KW-0732">Signal</keyword>
<evidence type="ECO:0000256" key="7">
    <source>
        <dbReference type="ARBA" id="ARBA00023295"/>
    </source>
</evidence>
<dbReference type="InterPro" id="IPR013783">
    <property type="entry name" value="Ig-like_fold"/>
</dbReference>
<comment type="subcellular location">
    <subcellularLocation>
        <location evidence="1">Secreted</location>
    </subcellularLocation>
</comment>
<dbReference type="GO" id="GO:0046556">
    <property type="term" value="F:alpha-L-arabinofuranosidase activity"/>
    <property type="evidence" value="ECO:0000318"/>
    <property type="project" value="GO_Central"/>
</dbReference>
<dbReference type="EMBL" id="KI397513">
    <property type="protein sequence ID" value="ERM94189.1"/>
    <property type="molecule type" value="Genomic_DNA"/>
</dbReference>
<dbReference type="Gene3D" id="3.20.20.300">
    <property type="entry name" value="Glycoside hydrolase, family 3, N-terminal domain"/>
    <property type="match status" value="1"/>
</dbReference>
<dbReference type="KEGG" id="atr:18421965"/>
<evidence type="ECO:0000256" key="5">
    <source>
        <dbReference type="ARBA" id="ARBA00022801"/>
    </source>
</evidence>
<dbReference type="FunFam" id="3.40.50.1700:FF:000001">
    <property type="entry name" value="probable beta-D-xylosidase 2"/>
    <property type="match status" value="1"/>
</dbReference>
<dbReference type="SMART" id="SM01217">
    <property type="entry name" value="Fn3_like"/>
    <property type="match status" value="1"/>
</dbReference>
<evidence type="ECO:0000313" key="11">
    <source>
        <dbReference type="Proteomes" id="UP000017836"/>
    </source>
</evidence>
<sequence>MAPTPTPSGFCKGLTFSLFFIHVIASPPFACDQSNPSTSSFKFCTTSLSINERVWDLISHLTLEEKVSQLVNTAPAISRLGIPSYQWWSESLHGVSNIGPGIRFNGTIRSATSFPQVILTASSFNREIWYQIGQAAGKEARAIYNAGQANGLTFWAPNINIFRDPRWGRGQETPGEDPTVTGKYAVAYVRGLQGDSIDGSRGPTVRLRASACCKHLTAYDLDKWEGTTRYTFNAAVSSQDLADTYQPPFQRCVEEGHASGIMCAYNRVNGVPNCADYDLLTKTARSRWGFYGYITSDCDAVGIIHDSQSYAATPEDAVGDVLRAGMDVNCGSYMQQHTMSAIQQGKAKESDVNRALHHLFSIRIRLGLFDGNPTKLPDGNIGPNIVCSNEHQYLALQAAREGIVLLKNSPKVLPLSKNAIKSFAVIGPNANNPQTLLGNYAGPPCNILSPLQALQRYVKHTQFAHGCDLVACTSEALIDEAVNVARAADHVVLVMGLDQSQEREELDRVSLSLPGHQERLITMVSQAAKKPVVLVLLCGGPVDVSFAKRNSKIGAMVWAGYPGEAGGTALAEIIFGEHNPGGKLPMTWYPEEFTKIPMTNMRMRPDLNSGYPGRTYRFYRGREVFRYGHGLSYSTYSYEFLSPAITPLYLNLSLYRDPSLSNQDSEHLIYDIDQLGSEACDQVQFSTTVRVRNSGQMDGQHVVLLFSRPPVVSNDAPKRQLVDFKSVYLKAGEMREVHFELRPCEHFAGTLEDGRRVFEGGPHYLMVGNVERLVILVA</sequence>
<dbReference type="FunFam" id="3.20.20.300:FF:000004">
    <property type="entry name" value="probable beta-D-xylosidase 7"/>
    <property type="match status" value="1"/>
</dbReference>
<gene>
    <name evidence="10" type="ORF">AMTR_s00010p00188970</name>
</gene>
<evidence type="ECO:0000256" key="2">
    <source>
        <dbReference type="ARBA" id="ARBA00005336"/>
    </source>
</evidence>
<dbReference type="eggNOG" id="ENOG502QQ55">
    <property type="taxonomic scope" value="Eukaryota"/>
</dbReference>
<evidence type="ECO:0000256" key="3">
    <source>
        <dbReference type="ARBA" id="ARBA00022525"/>
    </source>
</evidence>
<dbReference type="InterPro" id="IPR044993">
    <property type="entry name" value="BXL"/>
</dbReference>
<protein>
    <recommendedName>
        <fullName evidence="9">Fibronectin type III-like domain-containing protein</fullName>
    </recommendedName>
</protein>